<keyword evidence="3 7" id="KW-0812">Transmembrane</keyword>
<dbReference type="PATRIC" id="fig|1598.90.peg.1015"/>
<proteinExistence type="inferred from homology"/>
<evidence type="ECO:0000256" key="5">
    <source>
        <dbReference type="ARBA" id="ARBA00023136"/>
    </source>
</evidence>
<evidence type="ECO:0000259" key="9">
    <source>
        <dbReference type="Pfam" id="PF12704"/>
    </source>
</evidence>
<comment type="caution">
    <text evidence="10">The sequence shown here is derived from an EMBL/GenBank/DDBJ whole genome shotgun (WGS) entry which is preliminary data.</text>
</comment>
<reference evidence="10 11" key="1">
    <citation type="submission" date="2014-06" db="EMBL/GenBank/DDBJ databases">
        <title>Genetic determinant of reutericyclin biosynthesis of Lactobacillus reuteri.</title>
        <authorList>
            <person name="Lin X."/>
            <person name="Duar R."/>
            <person name="Walter J."/>
            <person name="Gaenzle M."/>
        </authorList>
    </citation>
    <scope>NUCLEOTIDE SEQUENCE [LARGE SCALE GENOMIC DNA]</scope>
    <source>
        <strain evidence="10 11">LTH2584</strain>
    </source>
</reference>
<dbReference type="InterPro" id="IPR050250">
    <property type="entry name" value="Macrolide_Exporter_MacB"/>
</dbReference>
<feature type="domain" description="ABC3 transporter permease C-terminal" evidence="8">
    <location>
        <begin position="284"/>
        <end position="405"/>
    </location>
</feature>
<evidence type="ECO:0000256" key="6">
    <source>
        <dbReference type="ARBA" id="ARBA00038076"/>
    </source>
</evidence>
<organism evidence="10 11">
    <name type="scientific">Limosilactobacillus reuteri</name>
    <name type="common">Lactobacillus reuteri</name>
    <dbReference type="NCBI Taxonomy" id="1598"/>
    <lineage>
        <taxon>Bacteria</taxon>
        <taxon>Bacillati</taxon>
        <taxon>Bacillota</taxon>
        <taxon>Bacilli</taxon>
        <taxon>Lactobacillales</taxon>
        <taxon>Lactobacillaceae</taxon>
        <taxon>Limosilactobacillus</taxon>
    </lineage>
</organism>
<dbReference type="Proteomes" id="UP000027731">
    <property type="component" value="Unassembled WGS sequence"/>
</dbReference>
<dbReference type="PANTHER" id="PTHR30572:SF4">
    <property type="entry name" value="ABC TRANSPORTER PERMEASE YTRF"/>
    <property type="match status" value="1"/>
</dbReference>
<feature type="domain" description="MacB-like periplasmic core" evidence="9">
    <location>
        <begin position="21"/>
        <end position="245"/>
    </location>
</feature>
<dbReference type="InterPro" id="IPR003838">
    <property type="entry name" value="ABC3_permease_C"/>
</dbReference>
<feature type="transmembrane region" description="Helical" evidence="7">
    <location>
        <begin position="275"/>
        <end position="298"/>
    </location>
</feature>
<dbReference type="PANTHER" id="PTHR30572">
    <property type="entry name" value="MEMBRANE COMPONENT OF TRANSPORTER-RELATED"/>
    <property type="match status" value="1"/>
</dbReference>
<evidence type="ECO:0000313" key="11">
    <source>
        <dbReference type="Proteomes" id="UP000027731"/>
    </source>
</evidence>
<comment type="subcellular location">
    <subcellularLocation>
        <location evidence="1">Cell membrane</location>
        <topology evidence="1">Multi-pass membrane protein</topology>
    </subcellularLocation>
</comment>
<feature type="transmembrane region" description="Helical" evidence="7">
    <location>
        <begin position="376"/>
        <end position="396"/>
    </location>
</feature>
<name>A0A073JMZ6_LIMRT</name>
<keyword evidence="5 7" id="KW-0472">Membrane</keyword>
<sequence>MQTIELVKSAIQSLKANKKRSFLTIIGIMIGIAAVIAILGIGDGITKTMYDKFGNNAKQGQQTTEIVYNPDNVNSTVNGFTQEQVADINTQFGGEIKKAEIEQESDNLSTHADIGDATKSVTLSLLKKPTRDVKFIAGHNFSKRTFELGDTNALMSEKVARRQYGSAQNALGTTVTVNNVTYKVTGVYKSQAQFTDDGNQNSYGVDLLLPKKVYYQGDSAKEGNTLKLTFSQGVNASAISRRVAKYLKNNSSAATQGTYEYLDMEKALKQFSSQMSIITTFISFIAAISLFIAGIGVMNMMYISVSERTQEIGIRLAVGATPFNIMMQFLVEAVILTMTGGLLGFLGGAGLAHLLAPLLSNAIGGGGIHIHAHISLNAFLLAFGTSAAVGLIFGILPARQAANKNLIDILR</sequence>
<protein>
    <submittedName>
        <fullName evidence="10">ABC transporter permease</fullName>
    </submittedName>
</protein>
<dbReference type="AlphaFoldDB" id="A0A073JMZ6"/>
<dbReference type="Pfam" id="PF12704">
    <property type="entry name" value="MacB_PCD"/>
    <property type="match status" value="1"/>
</dbReference>
<evidence type="ECO:0000256" key="2">
    <source>
        <dbReference type="ARBA" id="ARBA00022475"/>
    </source>
</evidence>
<evidence type="ECO:0000256" key="1">
    <source>
        <dbReference type="ARBA" id="ARBA00004651"/>
    </source>
</evidence>
<keyword evidence="4 7" id="KW-1133">Transmembrane helix</keyword>
<dbReference type="Pfam" id="PF02687">
    <property type="entry name" value="FtsX"/>
    <property type="match status" value="1"/>
</dbReference>
<evidence type="ECO:0000256" key="3">
    <source>
        <dbReference type="ARBA" id="ARBA00022692"/>
    </source>
</evidence>
<dbReference type="GO" id="GO:0022857">
    <property type="term" value="F:transmembrane transporter activity"/>
    <property type="evidence" value="ECO:0007669"/>
    <property type="project" value="TreeGrafter"/>
</dbReference>
<keyword evidence="2" id="KW-1003">Cell membrane</keyword>
<accession>A0A073JMZ6</accession>
<gene>
    <name evidence="10" type="ORF">LR3_07920</name>
</gene>
<evidence type="ECO:0000313" key="10">
    <source>
        <dbReference type="EMBL" id="KEK15683.1"/>
    </source>
</evidence>
<evidence type="ECO:0000256" key="7">
    <source>
        <dbReference type="SAM" id="Phobius"/>
    </source>
</evidence>
<dbReference type="InterPro" id="IPR025857">
    <property type="entry name" value="MacB_PCD"/>
</dbReference>
<dbReference type="GO" id="GO:0005886">
    <property type="term" value="C:plasma membrane"/>
    <property type="evidence" value="ECO:0007669"/>
    <property type="project" value="UniProtKB-SubCell"/>
</dbReference>
<feature type="transmembrane region" description="Helical" evidence="7">
    <location>
        <begin position="21"/>
        <end position="42"/>
    </location>
</feature>
<evidence type="ECO:0000259" key="8">
    <source>
        <dbReference type="Pfam" id="PF02687"/>
    </source>
</evidence>
<comment type="similarity">
    <text evidence="6">Belongs to the ABC-4 integral membrane protein family.</text>
</comment>
<evidence type="ECO:0000256" key="4">
    <source>
        <dbReference type="ARBA" id="ARBA00022989"/>
    </source>
</evidence>
<feature type="transmembrane region" description="Helical" evidence="7">
    <location>
        <begin position="333"/>
        <end position="356"/>
    </location>
</feature>
<dbReference type="EMBL" id="JOSX01000013">
    <property type="protein sequence ID" value="KEK15683.1"/>
    <property type="molecule type" value="Genomic_DNA"/>
</dbReference>